<dbReference type="Proteomes" id="UP000245591">
    <property type="component" value="Unassembled WGS sequence"/>
</dbReference>
<gene>
    <name evidence="2" type="ORF">BB558_000643</name>
</gene>
<dbReference type="EMBL" id="MBFU01000026">
    <property type="protein sequence ID" value="PWA03191.1"/>
    <property type="molecule type" value="Genomic_DNA"/>
</dbReference>
<evidence type="ECO:0000256" key="1">
    <source>
        <dbReference type="SAM" id="MobiDB-lite"/>
    </source>
</evidence>
<feature type="region of interest" description="Disordered" evidence="1">
    <location>
        <begin position="1"/>
        <end position="28"/>
    </location>
</feature>
<sequence length="139" mass="15518">MSNSNSFSDYDSDTSNTNDDTQSKISDFSNDQNDNTYILDKVPLKADVWSKFGRITESGKTLLSVKNGKINTYVSCFTCNQVYLHNNRNGAGFKEAIQKAMDIAVSYKFKVCANDIICHPTTISRNVARLAQEKRSVLA</sequence>
<protein>
    <submittedName>
        <fullName evidence="2">Uncharacterized protein</fullName>
    </submittedName>
</protein>
<accession>A0A2U1JDM3</accession>
<keyword evidence="3" id="KW-1185">Reference proteome</keyword>
<evidence type="ECO:0000313" key="3">
    <source>
        <dbReference type="Proteomes" id="UP000245591"/>
    </source>
</evidence>
<dbReference type="Gene3D" id="1.10.10.1070">
    <property type="entry name" value="Zinc finger, BED domain-containing"/>
    <property type="match status" value="1"/>
</dbReference>
<organism evidence="2 3">
    <name type="scientific">Smittium angustum</name>
    <dbReference type="NCBI Taxonomy" id="133377"/>
    <lineage>
        <taxon>Eukaryota</taxon>
        <taxon>Fungi</taxon>
        <taxon>Fungi incertae sedis</taxon>
        <taxon>Zoopagomycota</taxon>
        <taxon>Kickxellomycotina</taxon>
        <taxon>Harpellomycetes</taxon>
        <taxon>Harpellales</taxon>
        <taxon>Legeriomycetaceae</taxon>
        <taxon>Smittium</taxon>
    </lineage>
</organism>
<name>A0A2U1JDM3_SMIAN</name>
<comment type="caution">
    <text evidence="2">The sequence shown here is derived from an EMBL/GenBank/DDBJ whole genome shotgun (WGS) entry which is preliminary data.</text>
</comment>
<feature type="compositionally biased region" description="Low complexity" evidence="1">
    <location>
        <begin position="1"/>
        <end position="20"/>
    </location>
</feature>
<proteinExistence type="predicted"/>
<reference evidence="2 3" key="1">
    <citation type="journal article" date="2018" name="MBio">
        <title>Comparative Genomics Reveals the Core Gene Toolbox for the Fungus-Insect Symbiosis.</title>
        <authorList>
            <person name="Wang Y."/>
            <person name="Stata M."/>
            <person name="Wang W."/>
            <person name="Stajich J.E."/>
            <person name="White M.M."/>
            <person name="Moncalvo J.M."/>
        </authorList>
    </citation>
    <scope>NUCLEOTIDE SEQUENCE [LARGE SCALE GENOMIC DNA]</scope>
    <source>
        <strain evidence="2 3">AUS-126-30</strain>
    </source>
</reference>
<evidence type="ECO:0000313" key="2">
    <source>
        <dbReference type="EMBL" id="PWA03191.1"/>
    </source>
</evidence>
<dbReference type="AlphaFoldDB" id="A0A2U1JDM3"/>